<dbReference type="SUPFAM" id="SSF102405">
    <property type="entry name" value="MCP/YpsA-like"/>
    <property type="match status" value="1"/>
</dbReference>
<dbReference type="InterPro" id="IPR003488">
    <property type="entry name" value="DprA"/>
</dbReference>
<protein>
    <submittedName>
        <fullName evidence="3">DNA processing protein DprA</fullName>
    </submittedName>
</protein>
<proteinExistence type="inferred from homology"/>
<dbReference type="Pfam" id="PF02481">
    <property type="entry name" value="DNA_processg_A"/>
    <property type="match status" value="1"/>
</dbReference>
<dbReference type="RefSeq" id="WP_109061827.1">
    <property type="nucleotide sequence ID" value="NZ_QETA01000003.1"/>
</dbReference>
<keyword evidence="4" id="KW-1185">Reference proteome</keyword>
<dbReference type="PANTHER" id="PTHR43022">
    <property type="entry name" value="PROTEIN SMF"/>
    <property type="match status" value="1"/>
</dbReference>
<evidence type="ECO:0000259" key="2">
    <source>
        <dbReference type="Pfam" id="PF02481"/>
    </source>
</evidence>
<dbReference type="EMBL" id="QETA01000003">
    <property type="protein sequence ID" value="PWF23214.1"/>
    <property type="molecule type" value="Genomic_DNA"/>
</dbReference>
<dbReference type="InterPro" id="IPR057666">
    <property type="entry name" value="DrpA_SLOG"/>
</dbReference>
<dbReference type="Proteomes" id="UP000245212">
    <property type="component" value="Unassembled WGS sequence"/>
</dbReference>
<organism evidence="3 4">
    <name type="scientific">Corticimicrobacter populi</name>
    <dbReference type="NCBI Taxonomy" id="2175229"/>
    <lineage>
        <taxon>Bacteria</taxon>
        <taxon>Pseudomonadati</taxon>
        <taxon>Pseudomonadota</taxon>
        <taxon>Betaproteobacteria</taxon>
        <taxon>Burkholderiales</taxon>
        <taxon>Alcaligenaceae</taxon>
        <taxon>Corticimicrobacter</taxon>
    </lineage>
</organism>
<accession>A0A2V1K0L9</accession>
<comment type="similarity">
    <text evidence="1">Belongs to the DprA/Smf family.</text>
</comment>
<dbReference type="GO" id="GO:0009294">
    <property type="term" value="P:DNA-mediated transformation"/>
    <property type="evidence" value="ECO:0007669"/>
    <property type="project" value="InterPro"/>
</dbReference>
<dbReference type="Gene3D" id="3.40.50.450">
    <property type="match status" value="1"/>
</dbReference>
<name>A0A2V1K0L9_9BURK</name>
<evidence type="ECO:0000313" key="3">
    <source>
        <dbReference type="EMBL" id="PWF23214.1"/>
    </source>
</evidence>
<dbReference type="AlphaFoldDB" id="A0A2V1K0L9"/>
<evidence type="ECO:0000256" key="1">
    <source>
        <dbReference type="ARBA" id="ARBA00006525"/>
    </source>
</evidence>
<reference evidence="4" key="1">
    <citation type="submission" date="2018-05" db="EMBL/GenBank/DDBJ databases">
        <authorList>
            <person name="Li Y."/>
        </authorList>
    </citation>
    <scope>NUCLEOTIDE SEQUENCE [LARGE SCALE GENOMIC DNA]</scope>
    <source>
        <strain evidence="4">3d-2-2</strain>
    </source>
</reference>
<dbReference type="PANTHER" id="PTHR43022:SF1">
    <property type="entry name" value="PROTEIN SMF"/>
    <property type="match status" value="1"/>
</dbReference>
<gene>
    <name evidence="3" type="ORF">DD235_09505</name>
</gene>
<sequence length="301" mass="33586">MSPWPELLAHKPVDTRIEMGAYEYLWQQPKSSTKSLAELFQANPGSLPSDLVDEDAALLAAEEVIQHFSKRGIQRFGLRINGTHDYPTRLRDAVEPIELLYFLGSWELAEAPRRVAIVGTRKVSNEGAARTRKLVRSLVDQDFTIVSGLAQGVDTIAHQTAIEAGGRTIAVIGTPISEVYPKENAALQRRIASDFLLVSQVPLLRYKAQGAHVNRFFFPERNKTMSALSEATIIVEASETSGTLTQARAALDQGRKLFILESNFQNPAITWPAKFEQRGAIRVREIDDILREFESTPQEFV</sequence>
<comment type="caution">
    <text evidence="3">The sequence shown here is derived from an EMBL/GenBank/DDBJ whole genome shotgun (WGS) entry which is preliminary data.</text>
</comment>
<feature type="domain" description="Smf/DprA SLOG" evidence="2">
    <location>
        <begin position="83"/>
        <end position="293"/>
    </location>
</feature>
<evidence type="ECO:0000313" key="4">
    <source>
        <dbReference type="Proteomes" id="UP000245212"/>
    </source>
</evidence>